<sequence length="169" mass="18377">MSAPALPESFGNYALGETFTEVLPPAGIAWWPQTAGWAALGAVLGLYLLYRAGRALRRWHRNRYRREARAELQNLAATAGGEQFAAALSELLKRTALAAFPRREVAPLHGEPWVAFLNTHCATAPFDGEAAALIARGQYLGAPLGEPQRRALVHACQLWILTHRGPADA</sequence>
<dbReference type="Pfam" id="PF14316">
    <property type="entry name" value="DUF4381"/>
    <property type="match status" value="1"/>
</dbReference>
<proteinExistence type="predicted"/>
<feature type="transmembrane region" description="Helical" evidence="1">
    <location>
        <begin position="28"/>
        <end position="50"/>
    </location>
</feature>
<evidence type="ECO:0000256" key="1">
    <source>
        <dbReference type="SAM" id="Phobius"/>
    </source>
</evidence>
<dbReference type="EMBL" id="JAFKCZ010000010">
    <property type="protein sequence ID" value="MBN7797853.1"/>
    <property type="molecule type" value="Genomic_DNA"/>
</dbReference>
<accession>A0A939IN87</accession>
<keyword evidence="1" id="KW-0812">Transmembrane</keyword>
<gene>
    <name evidence="2" type="ORF">JYP50_14680</name>
</gene>
<dbReference type="RefSeq" id="WP_206561298.1">
    <property type="nucleotide sequence ID" value="NZ_JAFKCZ010000010.1"/>
</dbReference>
<evidence type="ECO:0000313" key="2">
    <source>
        <dbReference type="EMBL" id="MBN7797853.1"/>
    </source>
</evidence>
<dbReference type="AlphaFoldDB" id="A0A939IN87"/>
<evidence type="ECO:0000313" key="3">
    <source>
        <dbReference type="Proteomes" id="UP000664303"/>
    </source>
</evidence>
<protein>
    <submittedName>
        <fullName evidence="2">DUF4381 domain-containing protein</fullName>
    </submittedName>
</protein>
<dbReference type="Proteomes" id="UP000664303">
    <property type="component" value="Unassembled WGS sequence"/>
</dbReference>
<dbReference type="InterPro" id="IPR025489">
    <property type="entry name" value="DUF4381"/>
</dbReference>
<keyword evidence="1" id="KW-0472">Membrane</keyword>
<comment type="caution">
    <text evidence="2">The sequence shown here is derived from an EMBL/GenBank/DDBJ whole genome shotgun (WGS) entry which is preliminary data.</text>
</comment>
<keyword evidence="1" id="KW-1133">Transmembrane helix</keyword>
<reference evidence="2" key="1">
    <citation type="submission" date="2021-02" db="EMBL/GenBank/DDBJ databases">
        <title>PHA producing bacteria isolated from coastal sediment in Guangdong, Shenzhen.</title>
        <authorList>
            <person name="Zheng W."/>
            <person name="Yu S."/>
            <person name="Huang Y."/>
        </authorList>
    </citation>
    <scope>NUCLEOTIDE SEQUENCE</scope>
    <source>
        <strain evidence="2">TN14-10</strain>
    </source>
</reference>
<name>A0A939IN87_9GAMM</name>
<keyword evidence="3" id="KW-1185">Reference proteome</keyword>
<organism evidence="2 3">
    <name type="scientific">Parahaliea mediterranea</name>
    <dbReference type="NCBI Taxonomy" id="651086"/>
    <lineage>
        <taxon>Bacteria</taxon>
        <taxon>Pseudomonadati</taxon>
        <taxon>Pseudomonadota</taxon>
        <taxon>Gammaproteobacteria</taxon>
        <taxon>Cellvibrionales</taxon>
        <taxon>Halieaceae</taxon>
        <taxon>Parahaliea</taxon>
    </lineage>
</organism>